<comment type="caution">
    <text evidence="1">The sequence shown here is derived from an EMBL/GenBank/DDBJ whole genome shotgun (WGS) entry which is preliminary data.</text>
</comment>
<dbReference type="Proteomes" id="UP001162992">
    <property type="component" value="Chromosome 21"/>
</dbReference>
<sequence length="690" mass="78297">MKVTAINGVKVYSVSGHRSFASWLSPSKLKALRKDEEYLRRIDLVQDMHFDTAATRIKVTPDGEYVIASGIYPPQVKVFELREMSLKFERHLNAEIIDFQVLGDDYSKLAFLCTDRSVCFHAKYGNYFSTRIPRMGRDLAYDRWSCDLLLAASSPEIYRLNLEQGRFLAPLCSRSPGINAIGRSPVHGLIACGGEDGSLECFDLRQKASVGCIDAVKPTGDVEQEVSSLRFDEIEGLLLAVGTSSGQVLIYDLRSSKPIQIKDHMYGSPIIDIKWHDNLSKSSRHIISTDSRVVRIWDAQTGNGMTSVEPPAGEINDVCVVRQSGLMFMALNNSHIPSYFIPALGPAPKWCSYLESLTEELEEGVQTTIYDDFKFVTQEDLERLNVTNLIGTSLLRAYMHGFFIDHRLYAKARSLAEPFAYEAYRQQRIQEKLDAERATRITIKKKLPKVNRELAARLLAAHENAEVIEGDLLHDQSNTRKKKKTRTNLLQDERFAAMFIDEAFAVDEESPEYRSLHPNLEKNKTSLMQEHFDVVDEKDSDSEKNGESSGDSLSSEEERSISKTKRVKSAGLNSVPRTMRVESAPKPRLYEVKDEFHAEAFRKQQSLAAERRIPLEERVATIANQRQSQTRENGGTGHWGSRQISFGPRRSSMQETKFQDRKKRSVKSLGLKEDRLRFGKKRRGRPKGQK</sequence>
<dbReference type="EMBL" id="CM055112">
    <property type="protein sequence ID" value="KAJ7516945.1"/>
    <property type="molecule type" value="Genomic_DNA"/>
</dbReference>
<protein>
    <submittedName>
        <fullName evidence="1">Uncharacterized protein</fullName>
    </submittedName>
</protein>
<organism evidence="1 2">
    <name type="scientific">Diphasiastrum complanatum</name>
    <name type="common">Issler's clubmoss</name>
    <name type="synonym">Lycopodium complanatum</name>
    <dbReference type="NCBI Taxonomy" id="34168"/>
    <lineage>
        <taxon>Eukaryota</taxon>
        <taxon>Viridiplantae</taxon>
        <taxon>Streptophyta</taxon>
        <taxon>Embryophyta</taxon>
        <taxon>Tracheophyta</taxon>
        <taxon>Lycopodiopsida</taxon>
        <taxon>Lycopodiales</taxon>
        <taxon>Lycopodiaceae</taxon>
        <taxon>Lycopodioideae</taxon>
        <taxon>Diphasiastrum</taxon>
    </lineage>
</organism>
<evidence type="ECO:0000313" key="1">
    <source>
        <dbReference type="EMBL" id="KAJ7516945.1"/>
    </source>
</evidence>
<keyword evidence="2" id="KW-1185">Reference proteome</keyword>
<name>A0ACC2AH95_DIPCM</name>
<gene>
    <name evidence="1" type="ORF">O6H91_21G005700</name>
</gene>
<evidence type="ECO:0000313" key="2">
    <source>
        <dbReference type="Proteomes" id="UP001162992"/>
    </source>
</evidence>
<proteinExistence type="predicted"/>
<accession>A0ACC2AH95</accession>
<reference evidence="2" key="1">
    <citation type="journal article" date="2024" name="Proc. Natl. Acad. Sci. U.S.A.">
        <title>Extraordinary preservation of gene collinearity over three hundred million years revealed in homosporous lycophytes.</title>
        <authorList>
            <person name="Li C."/>
            <person name="Wickell D."/>
            <person name="Kuo L.Y."/>
            <person name="Chen X."/>
            <person name="Nie B."/>
            <person name="Liao X."/>
            <person name="Peng D."/>
            <person name="Ji J."/>
            <person name="Jenkins J."/>
            <person name="Williams M."/>
            <person name="Shu S."/>
            <person name="Plott C."/>
            <person name="Barry K."/>
            <person name="Rajasekar S."/>
            <person name="Grimwood J."/>
            <person name="Han X."/>
            <person name="Sun S."/>
            <person name="Hou Z."/>
            <person name="He W."/>
            <person name="Dai G."/>
            <person name="Sun C."/>
            <person name="Schmutz J."/>
            <person name="Leebens-Mack J.H."/>
            <person name="Li F.W."/>
            <person name="Wang L."/>
        </authorList>
    </citation>
    <scope>NUCLEOTIDE SEQUENCE [LARGE SCALE GENOMIC DNA]</scope>
    <source>
        <strain evidence="2">cv. PW_Plant_1</strain>
    </source>
</reference>